<gene>
    <name evidence="2" type="ORF">DFR37_10324</name>
</gene>
<dbReference type="InterPro" id="IPR050259">
    <property type="entry name" value="SDR"/>
</dbReference>
<dbReference type="PRINTS" id="PR00081">
    <property type="entry name" value="GDHRDH"/>
</dbReference>
<name>A0A366HDV4_9BURK</name>
<proteinExistence type="inferred from homology"/>
<dbReference type="PRINTS" id="PR00080">
    <property type="entry name" value="SDRFAMILY"/>
</dbReference>
<keyword evidence="3" id="KW-1185">Reference proteome</keyword>
<reference evidence="2 3" key="1">
    <citation type="submission" date="2018-06" db="EMBL/GenBank/DDBJ databases">
        <title>Genomic Encyclopedia of Type Strains, Phase IV (KMG-IV): sequencing the most valuable type-strain genomes for metagenomic binning, comparative biology and taxonomic classification.</title>
        <authorList>
            <person name="Goeker M."/>
        </authorList>
    </citation>
    <scope>NUCLEOTIDE SEQUENCE [LARGE SCALE GENOMIC DNA]</scope>
    <source>
        <strain evidence="2 3">DSM 25520</strain>
    </source>
</reference>
<dbReference type="PANTHER" id="PTHR42879:SF2">
    <property type="entry name" value="3-OXOACYL-[ACYL-CARRIER-PROTEIN] REDUCTASE FABG"/>
    <property type="match status" value="1"/>
</dbReference>
<dbReference type="Pfam" id="PF13561">
    <property type="entry name" value="adh_short_C2"/>
    <property type="match status" value="1"/>
</dbReference>
<sequence>MPGRPEKAMTIQPDFSLHGRLALITGSTQGLGFAIAQAYAAAGAKVIINGRNETRVLNAVEQLARQGFTAYPLVMDVAGLHEMQDRYAQVCTQWGTPDILVNNVGIRLRKSMADATLEEIVELINVDLVAAIQLSRLAAQAMAEQARPGRIITMTSIAGGLARLGDAVYPIAKQGLTGLIRALAVEYGPRQITSNGIAPGSFATETNRALAEDPVRGPVVIGRNPLARWAQPHEITGAAVFLASPAASYVNGHVLVVDGGFSITF</sequence>
<evidence type="ECO:0000256" key="1">
    <source>
        <dbReference type="ARBA" id="ARBA00006484"/>
    </source>
</evidence>
<dbReference type="AlphaFoldDB" id="A0A366HDV4"/>
<evidence type="ECO:0000313" key="3">
    <source>
        <dbReference type="Proteomes" id="UP000253628"/>
    </source>
</evidence>
<evidence type="ECO:0000313" key="2">
    <source>
        <dbReference type="EMBL" id="RBP40686.1"/>
    </source>
</evidence>
<dbReference type="NCBIfam" id="NF004778">
    <property type="entry name" value="PRK06124.1"/>
    <property type="match status" value="1"/>
</dbReference>
<comment type="caution">
    <text evidence="2">The sequence shown here is derived from an EMBL/GenBank/DDBJ whole genome shotgun (WGS) entry which is preliminary data.</text>
</comment>
<dbReference type="FunFam" id="3.40.50.720:FF:000084">
    <property type="entry name" value="Short-chain dehydrogenase reductase"/>
    <property type="match status" value="1"/>
</dbReference>
<dbReference type="PANTHER" id="PTHR42879">
    <property type="entry name" value="3-OXOACYL-(ACYL-CARRIER-PROTEIN) REDUCTASE"/>
    <property type="match status" value="1"/>
</dbReference>
<dbReference type="SUPFAM" id="SSF51735">
    <property type="entry name" value="NAD(P)-binding Rossmann-fold domains"/>
    <property type="match status" value="1"/>
</dbReference>
<dbReference type="GO" id="GO:0032787">
    <property type="term" value="P:monocarboxylic acid metabolic process"/>
    <property type="evidence" value="ECO:0007669"/>
    <property type="project" value="UniProtKB-ARBA"/>
</dbReference>
<dbReference type="EMBL" id="QNRQ01000003">
    <property type="protein sequence ID" value="RBP40686.1"/>
    <property type="molecule type" value="Genomic_DNA"/>
</dbReference>
<dbReference type="Gene3D" id="3.40.50.720">
    <property type="entry name" value="NAD(P)-binding Rossmann-like Domain"/>
    <property type="match status" value="1"/>
</dbReference>
<protein>
    <submittedName>
        <fullName evidence="2">Gluconate 5-dehydrogenase</fullName>
    </submittedName>
</protein>
<dbReference type="InterPro" id="IPR036291">
    <property type="entry name" value="NAD(P)-bd_dom_sf"/>
</dbReference>
<dbReference type="InterPro" id="IPR020904">
    <property type="entry name" value="Sc_DH/Rdtase_CS"/>
</dbReference>
<dbReference type="InterPro" id="IPR002347">
    <property type="entry name" value="SDR_fam"/>
</dbReference>
<organism evidence="2 3">
    <name type="scientific">Eoetvoesiella caeni</name>
    <dbReference type="NCBI Taxonomy" id="645616"/>
    <lineage>
        <taxon>Bacteria</taxon>
        <taxon>Pseudomonadati</taxon>
        <taxon>Pseudomonadota</taxon>
        <taxon>Betaproteobacteria</taxon>
        <taxon>Burkholderiales</taxon>
        <taxon>Alcaligenaceae</taxon>
        <taxon>Eoetvoesiella</taxon>
    </lineage>
</organism>
<dbReference type="Proteomes" id="UP000253628">
    <property type="component" value="Unassembled WGS sequence"/>
</dbReference>
<accession>A0A366HDV4</accession>
<comment type="similarity">
    <text evidence="1">Belongs to the short-chain dehydrogenases/reductases (SDR) family.</text>
</comment>
<dbReference type="PROSITE" id="PS00061">
    <property type="entry name" value="ADH_SHORT"/>
    <property type="match status" value="1"/>
</dbReference>